<dbReference type="SUPFAM" id="SSF54534">
    <property type="entry name" value="FKBP-like"/>
    <property type="match status" value="1"/>
</dbReference>
<gene>
    <name evidence="7" type="ORF">DFQ59_102382</name>
</gene>
<dbReference type="Pfam" id="PF00639">
    <property type="entry name" value="Rotamase"/>
    <property type="match status" value="1"/>
</dbReference>
<protein>
    <recommendedName>
        <fullName evidence="3">peptidylprolyl isomerase</fullName>
        <ecNumber evidence="3">5.2.1.8</ecNumber>
    </recommendedName>
</protein>
<dbReference type="PANTHER" id="PTHR47245">
    <property type="entry name" value="PEPTIDYLPROLYL ISOMERASE"/>
    <property type="match status" value="1"/>
</dbReference>
<comment type="catalytic activity">
    <reaction evidence="1">
        <text>[protein]-peptidylproline (omega=180) = [protein]-peptidylproline (omega=0)</text>
        <dbReference type="Rhea" id="RHEA:16237"/>
        <dbReference type="Rhea" id="RHEA-COMP:10747"/>
        <dbReference type="Rhea" id="RHEA-COMP:10748"/>
        <dbReference type="ChEBI" id="CHEBI:83833"/>
        <dbReference type="ChEBI" id="CHEBI:83834"/>
        <dbReference type="EC" id="5.2.1.8"/>
    </reaction>
</comment>
<evidence type="ECO:0000256" key="4">
    <source>
        <dbReference type="ARBA" id="ARBA00023110"/>
    </source>
</evidence>
<evidence type="ECO:0000313" key="8">
    <source>
        <dbReference type="Proteomes" id="UP000252707"/>
    </source>
</evidence>
<comment type="caution">
    <text evidence="7">The sequence shown here is derived from an EMBL/GenBank/DDBJ whole genome shotgun (WGS) entry which is preliminary data.</text>
</comment>
<dbReference type="OrthoDB" id="9769613at2"/>
<dbReference type="InterPro" id="IPR046357">
    <property type="entry name" value="PPIase_dom_sf"/>
</dbReference>
<comment type="similarity">
    <text evidence="2">Belongs to the PpiC/parvulin rotamase family.</text>
</comment>
<dbReference type="PROSITE" id="PS01096">
    <property type="entry name" value="PPIC_PPIASE_1"/>
    <property type="match status" value="1"/>
</dbReference>
<dbReference type="AlphaFoldDB" id="A0A369CDC0"/>
<dbReference type="InterPro" id="IPR023058">
    <property type="entry name" value="PPIase_PpiC_CS"/>
</dbReference>
<dbReference type="GO" id="GO:0003755">
    <property type="term" value="F:peptidyl-prolyl cis-trans isomerase activity"/>
    <property type="evidence" value="ECO:0007669"/>
    <property type="project" value="UniProtKB-KW"/>
</dbReference>
<evidence type="ECO:0000256" key="1">
    <source>
        <dbReference type="ARBA" id="ARBA00000971"/>
    </source>
</evidence>
<dbReference type="InterPro" id="IPR000297">
    <property type="entry name" value="PPIase_PpiC"/>
</dbReference>
<dbReference type="Proteomes" id="UP000252707">
    <property type="component" value="Unassembled WGS sequence"/>
</dbReference>
<dbReference type="NCBIfam" id="TIGR02933">
    <property type="entry name" value="nifM_nitrog"/>
    <property type="match status" value="1"/>
</dbReference>
<reference evidence="7 8" key="1">
    <citation type="submission" date="2018-07" db="EMBL/GenBank/DDBJ databases">
        <title>Genomic Encyclopedia of Type Strains, Phase IV (KMG-IV): sequencing the most valuable type-strain genomes for metagenomic binning, comparative biology and taxonomic classification.</title>
        <authorList>
            <person name="Goeker M."/>
        </authorList>
    </citation>
    <scope>NUCLEOTIDE SEQUENCE [LARGE SCALE GENOMIC DNA]</scope>
    <source>
        <strain evidence="7 8">DSM 26407</strain>
    </source>
</reference>
<proteinExistence type="inferred from homology"/>
<evidence type="ECO:0000259" key="6">
    <source>
        <dbReference type="PROSITE" id="PS50198"/>
    </source>
</evidence>
<accession>A0A369CDC0</accession>
<evidence type="ECO:0000256" key="2">
    <source>
        <dbReference type="ARBA" id="ARBA00007656"/>
    </source>
</evidence>
<dbReference type="InterPro" id="IPR027304">
    <property type="entry name" value="Trigger_fact/SurA_dom_sf"/>
</dbReference>
<evidence type="ECO:0000256" key="3">
    <source>
        <dbReference type="ARBA" id="ARBA00013194"/>
    </source>
</evidence>
<dbReference type="Gene3D" id="3.10.50.40">
    <property type="match status" value="1"/>
</dbReference>
<dbReference type="InterPro" id="IPR014282">
    <property type="entry name" value="Nitrogen_fix_NifM"/>
</dbReference>
<dbReference type="PROSITE" id="PS50198">
    <property type="entry name" value="PPIC_PPIASE_2"/>
    <property type="match status" value="1"/>
</dbReference>
<dbReference type="EC" id="5.2.1.8" evidence="3"/>
<sequence>METALRPTTPPPLNQAFAYHLLKVAQENFSRRPGELDPLERTRAEEQARQSLRIESLVLESSEAREVVVSPARVEQAFSAVRGRYADRAEMEADLDRNDLDAEALRVALYRELRFAAILDRVGTRHGDISPVDLEIHYQLNRERFVRPETRTVRHILVTVNPDFPENGHGVAEARLRDIAGQIHTDPDRFAALAQQHSECPSALHGGLIGTIPRGKLYTALDEVLFALPEGGLSDVVESELGLHLLRCDKIHPAAELGFAEVAPRLREQMQERLRRQHQRAWIRQLLAAAQGGPHG</sequence>
<dbReference type="EMBL" id="QPJY01000002">
    <property type="protein sequence ID" value="RCX32032.1"/>
    <property type="molecule type" value="Genomic_DNA"/>
</dbReference>
<keyword evidence="8" id="KW-1185">Reference proteome</keyword>
<organism evidence="7 8">
    <name type="scientific">Thioalbus denitrificans</name>
    <dbReference type="NCBI Taxonomy" id="547122"/>
    <lineage>
        <taxon>Bacteria</taxon>
        <taxon>Pseudomonadati</taxon>
        <taxon>Pseudomonadota</taxon>
        <taxon>Gammaproteobacteria</taxon>
        <taxon>Chromatiales</taxon>
        <taxon>Ectothiorhodospiraceae</taxon>
        <taxon>Thioalbus</taxon>
    </lineage>
</organism>
<name>A0A369CDC0_9GAMM</name>
<dbReference type="PANTHER" id="PTHR47245:SF2">
    <property type="entry name" value="PEPTIDYL-PROLYL CIS-TRANS ISOMERASE HP_0175-RELATED"/>
    <property type="match status" value="1"/>
</dbReference>
<feature type="domain" description="PpiC" evidence="6">
    <location>
        <begin position="148"/>
        <end position="250"/>
    </location>
</feature>
<dbReference type="RefSeq" id="WP_114278855.1">
    <property type="nucleotide sequence ID" value="NZ_QPJY01000002.1"/>
</dbReference>
<dbReference type="InterPro" id="IPR050245">
    <property type="entry name" value="PrsA_foldase"/>
</dbReference>
<dbReference type="SUPFAM" id="SSF109998">
    <property type="entry name" value="Triger factor/SurA peptide-binding domain-like"/>
    <property type="match status" value="1"/>
</dbReference>
<evidence type="ECO:0000256" key="5">
    <source>
        <dbReference type="PROSITE-ProRule" id="PRU00278"/>
    </source>
</evidence>
<keyword evidence="5 7" id="KW-0413">Isomerase</keyword>
<keyword evidence="4 5" id="KW-0697">Rotamase</keyword>
<evidence type="ECO:0000313" key="7">
    <source>
        <dbReference type="EMBL" id="RCX32032.1"/>
    </source>
</evidence>